<proteinExistence type="predicted"/>
<organism evidence="1">
    <name type="scientific">Siphoviridae sp. ct0UA44</name>
    <dbReference type="NCBI Taxonomy" id="2826266"/>
    <lineage>
        <taxon>Viruses</taxon>
        <taxon>Duplodnaviria</taxon>
        <taxon>Heunggongvirae</taxon>
        <taxon>Uroviricota</taxon>
        <taxon>Caudoviricetes</taxon>
    </lineage>
</organism>
<evidence type="ECO:0000313" key="1">
    <source>
        <dbReference type="EMBL" id="DAD93324.1"/>
    </source>
</evidence>
<accession>A0A8S5NG09</accession>
<reference evidence="1" key="1">
    <citation type="journal article" date="2021" name="Proc. Natl. Acad. Sci. U.S.A.">
        <title>A Catalog of Tens of Thousands of Viruses from Human Metagenomes Reveals Hidden Associations with Chronic Diseases.</title>
        <authorList>
            <person name="Tisza M.J."/>
            <person name="Buck C.B."/>
        </authorList>
    </citation>
    <scope>NUCLEOTIDE SEQUENCE</scope>
    <source>
        <strain evidence="1">Ct0UA44</strain>
    </source>
</reference>
<protein>
    <submittedName>
        <fullName evidence="1">Uncharacterized protein</fullName>
    </submittedName>
</protein>
<name>A0A8S5NG09_9CAUD</name>
<sequence>MILPKTLILHIKGNSGLFARSAGRTLRFATMDMQWTHIRWTMQ</sequence>
<dbReference type="EMBL" id="BK015157">
    <property type="protein sequence ID" value="DAD93324.1"/>
    <property type="molecule type" value="Genomic_DNA"/>
</dbReference>